<evidence type="ECO:0000313" key="4">
    <source>
        <dbReference type="Proteomes" id="UP000684084"/>
    </source>
</evidence>
<dbReference type="InterPro" id="IPR054586">
    <property type="entry name" value="MACPF_1_fungal"/>
</dbReference>
<dbReference type="EMBL" id="CAGKOT010000035">
    <property type="protein sequence ID" value="CAB5376238.1"/>
    <property type="molecule type" value="Genomic_DNA"/>
</dbReference>
<feature type="domain" description="MACPF-like" evidence="1">
    <location>
        <begin position="180"/>
        <end position="345"/>
    </location>
</feature>
<protein>
    <recommendedName>
        <fullName evidence="5">MACPF domain-containing protein</fullName>
    </recommendedName>
</protein>
<dbReference type="Pfam" id="PF22693">
    <property type="entry name" value="MACPF_1"/>
    <property type="match status" value="1"/>
</dbReference>
<reference evidence="3" key="1">
    <citation type="submission" date="2020-05" db="EMBL/GenBank/DDBJ databases">
        <authorList>
            <person name="Rincon C."/>
            <person name="Sanders R I."/>
            <person name="Robbins C."/>
            <person name="Chaturvedi A."/>
        </authorList>
    </citation>
    <scope>NUCLEOTIDE SEQUENCE</scope>
    <source>
        <strain evidence="3">CHB12</strain>
    </source>
</reference>
<accession>A0A915ZIC2</accession>
<evidence type="ECO:0000259" key="1">
    <source>
        <dbReference type="Pfam" id="PF22693"/>
    </source>
</evidence>
<dbReference type="Pfam" id="PF24209">
    <property type="entry name" value="DUF7431"/>
    <property type="match status" value="1"/>
</dbReference>
<dbReference type="Proteomes" id="UP000684084">
    <property type="component" value="Unassembled WGS sequence"/>
</dbReference>
<feature type="domain" description="DUF7431" evidence="2">
    <location>
        <begin position="377"/>
        <end position="647"/>
    </location>
</feature>
<dbReference type="OrthoDB" id="2334908at2759"/>
<comment type="caution">
    <text evidence="3">The sequence shown here is derived from an EMBL/GenBank/DDBJ whole genome shotgun (WGS) entry which is preliminary data.</text>
</comment>
<organism evidence="3 4">
    <name type="scientific">Rhizophagus irregularis</name>
    <dbReference type="NCBI Taxonomy" id="588596"/>
    <lineage>
        <taxon>Eukaryota</taxon>
        <taxon>Fungi</taxon>
        <taxon>Fungi incertae sedis</taxon>
        <taxon>Mucoromycota</taxon>
        <taxon>Glomeromycotina</taxon>
        <taxon>Glomeromycetes</taxon>
        <taxon>Glomerales</taxon>
        <taxon>Glomeraceae</taxon>
        <taxon>Rhizophagus</taxon>
    </lineage>
</organism>
<proteinExistence type="predicted"/>
<name>A0A915ZIC2_9GLOM</name>
<evidence type="ECO:0008006" key="5">
    <source>
        <dbReference type="Google" id="ProtNLM"/>
    </source>
</evidence>
<dbReference type="AlphaFoldDB" id="A0A915ZIC2"/>
<evidence type="ECO:0000313" key="3">
    <source>
        <dbReference type="EMBL" id="CAB5376238.1"/>
    </source>
</evidence>
<dbReference type="InterPro" id="IPR055854">
    <property type="entry name" value="DUF7431"/>
</dbReference>
<sequence length="672" mass="78052">MSSEKIIVFIKIVENSASLQSPILRKLNQNDRLSNIRKELENKVIDDTLLFSKKVNDEFGVLKYEEENFQLKEIIEVENEQNILYLKRVYWRFLSNQHKLDYGRIMSFDGIKIAKKQAYIINGCELDEIDSYKRGRLEFESIEDWMKKTNLFVDVDGINIASFAKLGLSVESLRNKSFNKEIMSAYKYTEIGKVSLKFSKTDLKLTEEFKNDVIDAIKSKNPREGFEKITEDYGQFIPTEVILGGRVYFNDIKKLLVSSADTTNSASGNIGVGTSNANVGFNFNNSERKSKFYNFNHIGLLGGKHPDDDENFDEKAWIESLKDYQNWDCIEFKNPISIFQLLSPDDLPDDLPNNDHLPDGLPGDLPKKIYKSIGNKILYTNIEECDYFLNKPGRFRTLELKNIPRNILRIIFDKKADIYATIFDTNEKSKNVFFSCQILRESGAKPSIIIHGIQKEFKQCRYKLKIKIMVIGYDTDFNSLLPDTSVELIKNIYDPKNPCEFYSIPLKQKLDSMLERNIPFFGIPVFENFDLNKSLIIGHNFSIADDENKIDIFSYCLEKKRYVNLPKVTFCTFIISNYPTSDFYESFPFNFKVLKKTPFVNLNTKSITPKCVSLYLSKNNEYKPPFLNQRINQIKVKYLDCKCSRTCFICKNKNVKISKNEVECILFDHMVI</sequence>
<evidence type="ECO:0000259" key="2">
    <source>
        <dbReference type="Pfam" id="PF24209"/>
    </source>
</evidence>
<gene>
    <name evidence="3" type="ORF">CHRIB12_LOCUS15245</name>
</gene>
<dbReference type="VEuPathDB" id="FungiDB:RhiirFUN_016935"/>